<feature type="region of interest" description="Disordered" evidence="1">
    <location>
        <begin position="224"/>
        <end position="257"/>
    </location>
</feature>
<dbReference type="EMBL" id="KZ671433">
    <property type="protein sequence ID" value="PPR81214.1"/>
    <property type="molecule type" value="Genomic_DNA"/>
</dbReference>
<dbReference type="AlphaFoldDB" id="A0A2P5VQU2"/>
<name>A0A2P5VQU2_GOSBA</name>
<sequence length="257" mass="29256">MGKSWNDDCCYEKMEMLISINQPQQIDDLIMLEVGDCKFPIRIKERGLSERKSVKSKDVRSYLKEEEVRRNDVGGDVGGEFNAISLERGAIGKDRVGSAAVDVMSKENFFENNIIIEEENLGSRGESNRAREDLINMGLIMQVGPSEDGEHQEVLDQLAEVGEINGLTLKDGNNLTYLEGGGVESERRGMEGEEVRFSIVEDFSLFNQYRRKKKSLNKRIRSMGEVQDSVLSTKEKQRRDRQKRIEKGKAITRVEDQ</sequence>
<evidence type="ECO:0000256" key="1">
    <source>
        <dbReference type="SAM" id="MobiDB-lite"/>
    </source>
</evidence>
<dbReference type="OrthoDB" id="999103at2759"/>
<evidence type="ECO:0000313" key="3">
    <source>
        <dbReference type="Proteomes" id="UP000239757"/>
    </source>
</evidence>
<feature type="compositionally biased region" description="Basic and acidic residues" evidence="1">
    <location>
        <begin position="233"/>
        <end position="257"/>
    </location>
</feature>
<gene>
    <name evidence="2" type="ORF">GOBAR_AA39499</name>
</gene>
<protein>
    <submittedName>
        <fullName evidence="2">Uncharacterized protein</fullName>
    </submittedName>
</protein>
<organism evidence="2 3">
    <name type="scientific">Gossypium barbadense</name>
    <name type="common">Sea Island cotton</name>
    <name type="synonym">Hibiscus barbadensis</name>
    <dbReference type="NCBI Taxonomy" id="3634"/>
    <lineage>
        <taxon>Eukaryota</taxon>
        <taxon>Viridiplantae</taxon>
        <taxon>Streptophyta</taxon>
        <taxon>Embryophyta</taxon>
        <taxon>Tracheophyta</taxon>
        <taxon>Spermatophyta</taxon>
        <taxon>Magnoliopsida</taxon>
        <taxon>eudicotyledons</taxon>
        <taxon>Gunneridae</taxon>
        <taxon>Pentapetalae</taxon>
        <taxon>rosids</taxon>
        <taxon>malvids</taxon>
        <taxon>Malvales</taxon>
        <taxon>Malvaceae</taxon>
        <taxon>Malvoideae</taxon>
        <taxon>Gossypium</taxon>
    </lineage>
</organism>
<dbReference type="Proteomes" id="UP000239757">
    <property type="component" value="Unassembled WGS sequence"/>
</dbReference>
<accession>A0A2P5VQU2</accession>
<evidence type="ECO:0000313" key="2">
    <source>
        <dbReference type="EMBL" id="PPR81214.1"/>
    </source>
</evidence>
<reference evidence="2 3" key="1">
    <citation type="submission" date="2015-01" db="EMBL/GenBank/DDBJ databases">
        <title>Genome of allotetraploid Gossypium barbadense reveals genomic plasticity and fiber elongation in cotton evolution.</title>
        <authorList>
            <person name="Chen X."/>
            <person name="Liu X."/>
            <person name="Zhao B."/>
            <person name="Zheng H."/>
            <person name="Hu Y."/>
            <person name="Lu G."/>
            <person name="Yang C."/>
            <person name="Chen J."/>
            <person name="Shan C."/>
            <person name="Zhang L."/>
            <person name="Zhou Y."/>
            <person name="Wang L."/>
            <person name="Guo W."/>
            <person name="Bai Y."/>
            <person name="Ruan J."/>
            <person name="Shangguan X."/>
            <person name="Mao Y."/>
            <person name="Jiang J."/>
            <person name="Zhu Y."/>
            <person name="Lei J."/>
            <person name="Kang H."/>
            <person name="Chen S."/>
            <person name="He X."/>
            <person name="Wang R."/>
            <person name="Wang Y."/>
            <person name="Chen J."/>
            <person name="Wang L."/>
            <person name="Yu S."/>
            <person name="Wang B."/>
            <person name="Wei J."/>
            <person name="Song S."/>
            <person name="Lu X."/>
            <person name="Gao Z."/>
            <person name="Gu W."/>
            <person name="Deng X."/>
            <person name="Ma D."/>
            <person name="Wang S."/>
            <person name="Liang W."/>
            <person name="Fang L."/>
            <person name="Cai C."/>
            <person name="Zhu X."/>
            <person name="Zhou B."/>
            <person name="Zhang Y."/>
            <person name="Chen Z."/>
            <person name="Xu S."/>
            <person name="Zhu R."/>
            <person name="Wang S."/>
            <person name="Zhang T."/>
            <person name="Zhao G."/>
        </authorList>
    </citation>
    <scope>NUCLEOTIDE SEQUENCE [LARGE SCALE GENOMIC DNA]</scope>
    <source>
        <strain evidence="3">cv. Xinhai21</strain>
        <tissue evidence="2">Leaf</tissue>
    </source>
</reference>
<proteinExistence type="predicted"/>